<sequence length="324" mass="37714">MILDLPVEILCKIFKYLSYDDIRNLNKIEKFSSLIEKNITQFSRKTASFTITGNDPDNLFDIESSKISVKGHALETLCSMTRSTSMKSLIIRKLREDDDAFEKIDFFLSKLIIYRQNDISSLSLIDIEIPKSRQKLWANVFMDVLRNSNLKSLSMDNVSLCGIFNHRIFKSFKNIRDVKWLVNDIDDFERIKCGDNILGMFSNHIRYSSPLKLESQSAHIQKVSCDSLLSFIETWLSISSPSPFNITIENCDQKWIENFYNECVIRKLSTFNMQIGSTRYINSHVKMNFIETEDNIKVVLSSVVDMPARTINQRISHGRFYRDF</sequence>
<organism evidence="2 3">
    <name type="scientific">Parastrongyloides trichosuri</name>
    <name type="common">Possum-specific nematode worm</name>
    <dbReference type="NCBI Taxonomy" id="131310"/>
    <lineage>
        <taxon>Eukaryota</taxon>
        <taxon>Metazoa</taxon>
        <taxon>Ecdysozoa</taxon>
        <taxon>Nematoda</taxon>
        <taxon>Chromadorea</taxon>
        <taxon>Rhabditida</taxon>
        <taxon>Tylenchina</taxon>
        <taxon>Panagrolaimomorpha</taxon>
        <taxon>Strongyloidoidea</taxon>
        <taxon>Strongyloididae</taxon>
        <taxon>Parastrongyloides</taxon>
    </lineage>
</organism>
<dbReference type="PROSITE" id="PS50181">
    <property type="entry name" value="FBOX"/>
    <property type="match status" value="1"/>
</dbReference>
<proteinExistence type="predicted"/>
<dbReference type="WBParaSite" id="PTRK_0001607100.1">
    <property type="protein sequence ID" value="PTRK_0001607100.1"/>
    <property type="gene ID" value="PTRK_0001607100"/>
</dbReference>
<dbReference type="Proteomes" id="UP000038045">
    <property type="component" value="Unplaced"/>
</dbReference>
<evidence type="ECO:0000259" key="1">
    <source>
        <dbReference type="PROSITE" id="PS50181"/>
    </source>
</evidence>
<feature type="domain" description="F-box" evidence="1">
    <location>
        <begin position="1"/>
        <end position="46"/>
    </location>
</feature>
<keyword evidence="2" id="KW-1185">Reference proteome</keyword>
<protein>
    <submittedName>
        <fullName evidence="3">F-box domain-containing protein</fullName>
    </submittedName>
</protein>
<reference evidence="3" key="1">
    <citation type="submission" date="2017-02" db="UniProtKB">
        <authorList>
            <consortium name="WormBaseParasite"/>
        </authorList>
    </citation>
    <scope>IDENTIFICATION</scope>
</reference>
<name>A0A0N5A361_PARTI</name>
<evidence type="ECO:0000313" key="2">
    <source>
        <dbReference type="Proteomes" id="UP000038045"/>
    </source>
</evidence>
<dbReference type="InterPro" id="IPR001810">
    <property type="entry name" value="F-box_dom"/>
</dbReference>
<dbReference type="Pfam" id="PF00646">
    <property type="entry name" value="F-box"/>
    <property type="match status" value="1"/>
</dbReference>
<evidence type="ECO:0000313" key="3">
    <source>
        <dbReference type="WBParaSite" id="PTRK_0001607100.1"/>
    </source>
</evidence>
<dbReference type="AlphaFoldDB" id="A0A0N5A361"/>
<accession>A0A0N5A361</accession>